<dbReference type="EMBL" id="BAAAPE010000001">
    <property type="protein sequence ID" value="GAA2062618.1"/>
    <property type="molecule type" value="Genomic_DNA"/>
</dbReference>
<accession>A0ABN2VHX1</accession>
<comment type="caution">
    <text evidence="1">The sequence shown here is derived from an EMBL/GenBank/DDBJ whole genome shotgun (WGS) entry which is preliminary data.</text>
</comment>
<reference evidence="1 2" key="1">
    <citation type="journal article" date="2019" name="Int. J. Syst. Evol. Microbiol.">
        <title>The Global Catalogue of Microorganisms (GCM) 10K type strain sequencing project: providing services to taxonomists for standard genome sequencing and annotation.</title>
        <authorList>
            <consortium name="The Broad Institute Genomics Platform"/>
            <consortium name="The Broad Institute Genome Sequencing Center for Infectious Disease"/>
            <person name="Wu L."/>
            <person name="Ma J."/>
        </authorList>
    </citation>
    <scope>NUCLEOTIDE SEQUENCE [LARGE SCALE GENOMIC DNA]</scope>
    <source>
        <strain evidence="1 2">JCM 15478</strain>
    </source>
</reference>
<dbReference type="InterPro" id="IPR021373">
    <property type="entry name" value="DUF2993"/>
</dbReference>
<evidence type="ECO:0000313" key="2">
    <source>
        <dbReference type="Proteomes" id="UP001500016"/>
    </source>
</evidence>
<protein>
    <submittedName>
        <fullName evidence="1">DUF2993 domain-containing protein</fullName>
    </submittedName>
</protein>
<dbReference type="RefSeq" id="WP_344523578.1">
    <property type="nucleotide sequence ID" value="NZ_BAAAPE010000001.1"/>
</dbReference>
<keyword evidence="2" id="KW-1185">Reference proteome</keyword>
<dbReference type="Pfam" id="PF11209">
    <property type="entry name" value="LmeA"/>
    <property type="match status" value="1"/>
</dbReference>
<gene>
    <name evidence="1" type="ORF">GCM10009801_05900</name>
</gene>
<evidence type="ECO:0000313" key="1">
    <source>
        <dbReference type="EMBL" id="GAA2062618.1"/>
    </source>
</evidence>
<organism evidence="1 2">
    <name type="scientific">Streptomyces albiaxialis</name>
    <dbReference type="NCBI Taxonomy" id="329523"/>
    <lineage>
        <taxon>Bacteria</taxon>
        <taxon>Bacillati</taxon>
        <taxon>Actinomycetota</taxon>
        <taxon>Actinomycetes</taxon>
        <taxon>Kitasatosporales</taxon>
        <taxon>Streptomycetaceae</taxon>
        <taxon>Streptomyces</taxon>
    </lineage>
</organism>
<dbReference type="Proteomes" id="UP001500016">
    <property type="component" value="Unassembled WGS sequence"/>
</dbReference>
<sequence>MRALRIVLVIVIVLAGLFVAADRVAVNMAEDEVAEKLMTELNVPSSGDASVSIDGFPFLTQVASKDLDKVEAELSGITADAGDRRVTLTKVELSGSDVRLSDNYSSAVASSATGSVHISYADLSRAADEGVRVGYGGKDKSGRGQVKVTAAVTVPVLGKTLERSVYSTVSVQGGDTVRLHAEEVPGSRIPGVEDAVRKKIDFDRKIDQLPDGLKLKKVVTTETGIDVAVSGTDVNLAG</sequence>
<proteinExistence type="predicted"/>
<name>A0ABN2VHX1_9ACTN</name>